<dbReference type="EMBL" id="FMXB01000003">
    <property type="protein sequence ID" value="SDA42592.1"/>
    <property type="molecule type" value="Genomic_DNA"/>
</dbReference>
<name>A0A1G5V9Q6_9EURY</name>
<dbReference type="Gene3D" id="2.60.40.1120">
    <property type="entry name" value="Carboxypeptidase-like, regulatory domain"/>
    <property type="match status" value="1"/>
</dbReference>
<keyword evidence="2" id="KW-1185">Reference proteome</keyword>
<feature type="non-terminal residue" evidence="1">
    <location>
        <position position="1"/>
    </location>
</feature>
<protein>
    <recommendedName>
        <fullName evidence="3">Carboxypeptidase regulatory-like domain-containing protein</fullName>
    </recommendedName>
</protein>
<dbReference type="Proteomes" id="UP000323439">
    <property type="component" value="Unassembled WGS sequence"/>
</dbReference>
<reference evidence="1 2" key="1">
    <citation type="submission" date="2016-10" db="EMBL/GenBank/DDBJ databases">
        <authorList>
            <person name="Varghese N."/>
            <person name="Submissions S."/>
        </authorList>
    </citation>
    <scope>NUCLEOTIDE SEQUENCE [LARGE SCALE GENOMIC DNA]</scope>
    <source>
        <strain evidence="1 2">DSM 16643</strain>
    </source>
</reference>
<dbReference type="InterPro" id="IPR008964">
    <property type="entry name" value="Invasin/intimin_cell_adhesion"/>
</dbReference>
<dbReference type="SUPFAM" id="SSF49373">
    <property type="entry name" value="Invasin/intimin cell-adhesion fragments"/>
    <property type="match status" value="1"/>
</dbReference>
<accession>A0A1G5V9Q6</accession>
<sequence>KFEAKILDGQGKAYPGQKVTFNINGVFYERITGDDGIARLNINLMAGEYIITSSYNGMNAANKVTISS</sequence>
<evidence type="ECO:0000313" key="1">
    <source>
        <dbReference type="EMBL" id="SDA42592.1"/>
    </source>
</evidence>
<dbReference type="AlphaFoldDB" id="A0A1G5V9Q6"/>
<proteinExistence type="predicted"/>
<gene>
    <name evidence="1" type="ORF">SAMN02910315_00459</name>
</gene>
<evidence type="ECO:0000313" key="2">
    <source>
        <dbReference type="Proteomes" id="UP000323439"/>
    </source>
</evidence>
<organism evidence="1 2">
    <name type="scientific">Methanobrevibacter millerae</name>
    <dbReference type="NCBI Taxonomy" id="230361"/>
    <lineage>
        <taxon>Archaea</taxon>
        <taxon>Methanobacteriati</taxon>
        <taxon>Methanobacteriota</taxon>
        <taxon>Methanomada group</taxon>
        <taxon>Methanobacteria</taxon>
        <taxon>Methanobacteriales</taxon>
        <taxon>Methanobacteriaceae</taxon>
        <taxon>Methanobrevibacter</taxon>
    </lineage>
</organism>
<evidence type="ECO:0008006" key="3">
    <source>
        <dbReference type="Google" id="ProtNLM"/>
    </source>
</evidence>